<accession>A0ACC2ULV9</accession>
<protein>
    <submittedName>
        <fullName evidence="1">Glycerophosphocholine phosphodiesterase</fullName>
        <ecNumber evidence="1">3.1.4.46</ecNumber>
    </submittedName>
</protein>
<keyword evidence="2" id="KW-1185">Reference proteome</keyword>
<sequence length="1125" mass="124990">MKFGKALSKNQVPEWSRYYLGYKQLKVLLKRLRANKSSDAIPAARTVNGSGKSGLEIFQEKLDQELAKIEKFISSKASEALNRVSRISRHRQNYLYQTFSPAPFVPIKLNEPTEIEEALGKNTIGSKANSLNVFGGADFIPNTEEYSSHVKIAHLVHLQKSLLSALLAIKYQFFQLIQFKEMNHRGAIKIAKKADKLLECESKTAYLEKKAFEFPKLFSTTFQAQCQQVIDLSDSIQQDLQKTLRFFDPSSEEYAAYGEVLLEKHIVLIDILTCDRVENLTPFLKAMVGSSSEDSIFHKKVVEIIFELACFYRAPRCITVLLESHLWLLEIRDVDERSIFHKIALFGCSDPQPSVPAYPGFKQLLNSSFLNSSYSPLRFDLTTSGTTNYLNENAHLTGEDSEQVFEIIIQTFKRVCPSLKVKVMDIDVFGRRPIHYAAINNFPNLYTAMAIFGEKEGMVQISELWYDLEGCSPLFYAILRGHSEVLAAIIKLFPNCINVTLTTSDQFIQSPLSLAASLGYPALIKLLMQSGANAFDVNETGETALHTAARNGFEDCVRELLDGAGSDAALLANLKEYDYGHTALMLVATEGYNTICSQLLAAGANPSVEDKRGWRAYEYAISNGFIVMGETLKVEDESELTRHPSLPRSPRKLTSLVDKCALVVTLGTNDCRSPLNPVEFLPEADLFTELHNLRLIVSSGHSPEPLAQVDLPARRIQPIVVYAVPGSPVVMNFDIVSSVVFGGELLARGSWRMDTARPTHSSQCVALLRAPSMEAVGHVNVECILATPFPHPHLQTPVSHGVSATSTRVIGHRGMGANTRVAGASSLQVGENTVLSFITAASLGAEYVEFDVQVTRDGVPVIYHDFTVTESDYDIPMHALTHQQFLQIYSKVHKVDTLPKVSPSLERRRSNSVDMRPVDRNQQNRMLLRVKGNNPETIQSPFVTLAETFRDVPRHVGFNIEFKYPMVDEAEAAGFSGSELEINSFVDSILQVVGDHDLNRPLMFSSFNPEICLLLSLKQARIPVFFLSDCGYSTMADYRCNSLRAATRFASAHNLTGLVVLADPLVNAPRLMSLIRDAGLACFTYGKVNNQVHIAQRQKAMGIDAVIVDSVASVSRSFRDVPKLV</sequence>
<keyword evidence="1" id="KW-0378">Hydrolase</keyword>
<name>A0ACC2ULV9_9FUNG</name>
<proteinExistence type="predicted"/>
<reference evidence="1" key="1">
    <citation type="submission" date="2022-04" db="EMBL/GenBank/DDBJ databases">
        <title>Genome of the entomopathogenic fungus Entomophthora muscae.</title>
        <authorList>
            <person name="Elya C."/>
            <person name="Lovett B.R."/>
            <person name="Lee E."/>
            <person name="Macias A.M."/>
            <person name="Hajek A.E."/>
            <person name="De Bivort B.L."/>
            <person name="Kasson M.T."/>
            <person name="De Fine Licht H.H."/>
            <person name="Stajich J.E."/>
        </authorList>
    </citation>
    <scope>NUCLEOTIDE SEQUENCE</scope>
    <source>
        <strain evidence="1">Berkeley</strain>
    </source>
</reference>
<dbReference type="EMBL" id="QTSX02000210">
    <property type="protein sequence ID" value="KAJ9087705.1"/>
    <property type="molecule type" value="Genomic_DNA"/>
</dbReference>
<dbReference type="Proteomes" id="UP001165960">
    <property type="component" value="Unassembled WGS sequence"/>
</dbReference>
<comment type="caution">
    <text evidence="1">The sequence shown here is derived from an EMBL/GenBank/DDBJ whole genome shotgun (WGS) entry which is preliminary data.</text>
</comment>
<gene>
    <name evidence="1" type="primary">GDE1_1</name>
    <name evidence="1" type="ORF">DSO57_1030515</name>
</gene>
<dbReference type="EC" id="3.1.4.46" evidence="1"/>
<evidence type="ECO:0000313" key="2">
    <source>
        <dbReference type="Proteomes" id="UP001165960"/>
    </source>
</evidence>
<evidence type="ECO:0000313" key="1">
    <source>
        <dbReference type="EMBL" id="KAJ9087705.1"/>
    </source>
</evidence>
<organism evidence="1 2">
    <name type="scientific">Entomophthora muscae</name>
    <dbReference type="NCBI Taxonomy" id="34485"/>
    <lineage>
        <taxon>Eukaryota</taxon>
        <taxon>Fungi</taxon>
        <taxon>Fungi incertae sedis</taxon>
        <taxon>Zoopagomycota</taxon>
        <taxon>Entomophthoromycotina</taxon>
        <taxon>Entomophthoromycetes</taxon>
        <taxon>Entomophthorales</taxon>
        <taxon>Entomophthoraceae</taxon>
        <taxon>Entomophthora</taxon>
    </lineage>
</organism>